<feature type="region of interest" description="Disordered" evidence="1">
    <location>
        <begin position="65"/>
        <end position="90"/>
    </location>
</feature>
<comment type="caution">
    <text evidence="2">The sequence shown here is derived from an EMBL/GenBank/DDBJ whole genome shotgun (WGS) entry which is preliminary data.</text>
</comment>
<reference evidence="2" key="1">
    <citation type="journal article" date="2022" name="bioRxiv">
        <title>Sequencing and chromosome-scale assembly of the giantPleurodeles waltlgenome.</title>
        <authorList>
            <person name="Brown T."/>
            <person name="Elewa A."/>
            <person name="Iarovenko S."/>
            <person name="Subramanian E."/>
            <person name="Araus A.J."/>
            <person name="Petzold A."/>
            <person name="Susuki M."/>
            <person name="Suzuki K.-i.T."/>
            <person name="Hayashi T."/>
            <person name="Toyoda A."/>
            <person name="Oliveira C."/>
            <person name="Osipova E."/>
            <person name="Leigh N.D."/>
            <person name="Simon A."/>
            <person name="Yun M.H."/>
        </authorList>
    </citation>
    <scope>NUCLEOTIDE SEQUENCE</scope>
    <source>
        <strain evidence="2">20211129_DDA</strain>
        <tissue evidence="2">Liver</tissue>
    </source>
</reference>
<dbReference type="AlphaFoldDB" id="A0AAV7SG01"/>
<name>A0AAV7SG01_PLEWA</name>
<sequence>MAAPGPRRAPSIMSGWRTICLSPGLLKGSTAEKKTGLRRSGAEVVSQVRSGMGLDWDRGLRGRLMQAQQGGKAAPRHRPEKRNGQAVYPA</sequence>
<evidence type="ECO:0000313" key="3">
    <source>
        <dbReference type="Proteomes" id="UP001066276"/>
    </source>
</evidence>
<evidence type="ECO:0000256" key="1">
    <source>
        <dbReference type="SAM" id="MobiDB-lite"/>
    </source>
</evidence>
<accession>A0AAV7SG01</accession>
<proteinExistence type="predicted"/>
<protein>
    <submittedName>
        <fullName evidence="2">Uncharacterized protein</fullName>
    </submittedName>
</protein>
<dbReference type="EMBL" id="JANPWB010000008">
    <property type="protein sequence ID" value="KAJ1162538.1"/>
    <property type="molecule type" value="Genomic_DNA"/>
</dbReference>
<gene>
    <name evidence="2" type="ORF">NDU88_003006</name>
</gene>
<dbReference type="Proteomes" id="UP001066276">
    <property type="component" value="Chromosome 4_2"/>
</dbReference>
<organism evidence="2 3">
    <name type="scientific">Pleurodeles waltl</name>
    <name type="common">Iberian ribbed newt</name>
    <dbReference type="NCBI Taxonomy" id="8319"/>
    <lineage>
        <taxon>Eukaryota</taxon>
        <taxon>Metazoa</taxon>
        <taxon>Chordata</taxon>
        <taxon>Craniata</taxon>
        <taxon>Vertebrata</taxon>
        <taxon>Euteleostomi</taxon>
        <taxon>Amphibia</taxon>
        <taxon>Batrachia</taxon>
        <taxon>Caudata</taxon>
        <taxon>Salamandroidea</taxon>
        <taxon>Salamandridae</taxon>
        <taxon>Pleurodelinae</taxon>
        <taxon>Pleurodeles</taxon>
    </lineage>
</organism>
<evidence type="ECO:0000313" key="2">
    <source>
        <dbReference type="EMBL" id="KAJ1162538.1"/>
    </source>
</evidence>
<keyword evidence="3" id="KW-1185">Reference proteome</keyword>